<evidence type="ECO:0000313" key="1">
    <source>
        <dbReference type="EMBL" id="MEC3860253.1"/>
    </source>
</evidence>
<dbReference type="EMBL" id="JAYLLH010000003">
    <property type="protein sequence ID" value="MEC3860253.1"/>
    <property type="molecule type" value="Genomic_DNA"/>
</dbReference>
<name>A0ABU6HCQ1_9RHOB</name>
<proteinExistence type="predicted"/>
<dbReference type="RefSeq" id="WP_326295880.1">
    <property type="nucleotide sequence ID" value="NZ_JAYLLH010000003.1"/>
</dbReference>
<evidence type="ECO:0000313" key="2">
    <source>
        <dbReference type="Proteomes" id="UP001348149"/>
    </source>
</evidence>
<accession>A0ABU6HCQ1</accession>
<comment type="caution">
    <text evidence="1">The sequence shown here is derived from an EMBL/GenBank/DDBJ whole genome shotgun (WGS) entry which is preliminary data.</text>
</comment>
<organism evidence="1 2">
    <name type="scientific">Mesobacterium hydrothermale</name>
    <dbReference type="NCBI Taxonomy" id="3111907"/>
    <lineage>
        <taxon>Bacteria</taxon>
        <taxon>Pseudomonadati</taxon>
        <taxon>Pseudomonadota</taxon>
        <taxon>Alphaproteobacteria</taxon>
        <taxon>Rhodobacterales</taxon>
        <taxon>Roseobacteraceae</taxon>
        <taxon>Mesobacterium</taxon>
    </lineage>
</organism>
<gene>
    <name evidence="1" type="ORF">VK792_03070</name>
</gene>
<protein>
    <submittedName>
        <fullName evidence="1">Uncharacterized protein</fullName>
    </submittedName>
</protein>
<keyword evidence="2" id="KW-1185">Reference proteome</keyword>
<sequence length="204" mass="22650">MQRFVEEAPEQLLPSGCSRLHWVSPVACDSFREYQDGMFLKKLGFERLAPELETFWPKGGPVWDGLALTDGLPVLVEAKAHVSEFFSPPSRASEESLTRIKAAFAETQSALSLIAPTDWTKVFYQYANRLAHLGFLHREGVKAHLLLVGFLHDAEMKGPVSAETWQALHRAADHALGLPLKHRLSPFVHLVTPSVRDLSSGVSP</sequence>
<dbReference type="Proteomes" id="UP001348149">
    <property type="component" value="Unassembled WGS sequence"/>
</dbReference>
<reference evidence="1 2" key="1">
    <citation type="submission" date="2024-01" db="EMBL/GenBank/DDBJ databases">
        <title>Mesobacterium rodlantinim sp. nov., isolated from shallow sea hydrothermal systems off Kueishantao Island.</title>
        <authorList>
            <person name="Su Z."/>
            <person name="Tang K."/>
        </authorList>
    </citation>
    <scope>NUCLEOTIDE SEQUENCE [LARGE SCALE GENOMIC DNA]</scope>
    <source>
        <strain evidence="1 2">TK19101</strain>
    </source>
</reference>